<dbReference type="InterPro" id="IPR036754">
    <property type="entry name" value="YbaK/aa-tRNA-synt-asso_dom_sf"/>
</dbReference>
<dbReference type="GO" id="GO:0002161">
    <property type="term" value="F:aminoacyl-tRNA deacylase activity"/>
    <property type="evidence" value="ECO:0007669"/>
    <property type="project" value="InterPro"/>
</dbReference>
<accession>A0A0D0QFH8</accession>
<dbReference type="STRING" id="1123501.Wenmar_01308"/>
<dbReference type="OrthoDB" id="9798760at2"/>
<keyword evidence="3" id="KW-1185">Reference proteome</keyword>
<dbReference type="PANTHER" id="PTHR30411:SF1">
    <property type="entry name" value="CYTOPLASMIC PROTEIN"/>
    <property type="match status" value="1"/>
</dbReference>
<feature type="domain" description="YbaK/aminoacyl-tRNA synthetase-associated" evidence="1">
    <location>
        <begin position="26"/>
        <end position="146"/>
    </location>
</feature>
<dbReference type="eggNOG" id="COG2606">
    <property type="taxonomic scope" value="Bacteria"/>
</dbReference>
<dbReference type="PANTHER" id="PTHR30411">
    <property type="entry name" value="CYTOPLASMIC PROTEIN"/>
    <property type="match status" value="1"/>
</dbReference>
<protein>
    <recommendedName>
        <fullName evidence="1">YbaK/aminoacyl-tRNA synthetase-associated domain-containing protein</fullName>
    </recommendedName>
</protein>
<dbReference type="EMBL" id="AONG01000008">
    <property type="protein sequence ID" value="KIQ69738.1"/>
    <property type="molecule type" value="Genomic_DNA"/>
</dbReference>
<sequence>MSKSLKRVTAALEEAGLTARPVEMSEGTRTADEAAAAVGCELDQIVKSLIFIGHDSGETHLFLTAGGRQVQADRAEAVAGELLARADAAEVRTRTGFAIGGVAPLGLTGPARVWLDPRLFDFAEVWAAAGTPRHVFPIAPDELARLTGAQKSDFAA</sequence>
<comment type="caution">
    <text evidence="2">The sequence shown here is derived from an EMBL/GenBank/DDBJ whole genome shotgun (WGS) entry which is preliminary data.</text>
</comment>
<dbReference type="InterPro" id="IPR007214">
    <property type="entry name" value="YbaK/aa-tRNA-synth-assoc-dom"/>
</dbReference>
<evidence type="ECO:0000313" key="2">
    <source>
        <dbReference type="EMBL" id="KIQ69738.1"/>
    </source>
</evidence>
<gene>
    <name evidence="2" type="ORF">Wenmar_01308</name>
</gene>
<evidence type="ECO:0000313" key="3">
    <source>
        <dbReference type="Proteomes" id="UP000035100"/>
    </source>
</evidence>
<dbReference type="Proteomes" id="UP000035100">
    <property type="component" value="Unassembled WGS sequence"/>
</dbReference>
<dbReference type="Pfam" id="PF04073">
    <property type="entry name" value="tRNA_edit"/>
    <property type="match status" value="1"/>
</dbReference>
<dbReference type="Gene3D" id="3.90.960.10">
    <property type="entry name" value="YbaK/aminoacyl-tRNA synthetase-associated domain"/>
    <property type="match status" value="1"/>
</dbReference>
<evidence type="ECO:0000259" key="1">
    <source>
        <dbReference type="Pfam" id="PF04073"/>
    </source>
</evidence>
<name>A0A0D0QFH8_9RHOB</name>
<organism evidence="2 3">
    <name type="scientific">Wenxinia marina DSM 24838</name>
    <dbReference type="NCBI Taxonomy" id="1123501"/>
    <lineage>
        <taxon>Bacteria</taxon>
        <taxon>Pseudomonadati</taxon>
        <taxon>Pseudomonadota</taxon>
        <taxon>Alphaproteobacteria</taxon>
        <taxon>Rhodobacterales</taxon>
        <taxon>Roseobacteraceae</taxon>
        <taxon>Wenxinia</taxon>
    </lineage>
</organism>
<dbReference type="CDD" id="cd04333">
    <property type="entry name" value="ProX_deacylase"/>
    <property type="match status" value="1"/>
</dbReference>
<dbReference type="RefSeq" id="WP_018301331.1">
    <property type="nucleotide sequence ID" value="NZ_KB902276.1"/>
</dbReference>
<reference evidence="2 3" key="1">
    <citation type="submission" date="2013-01" db="EMBL/GenBank/DDBJ databases">
        <authorList>
            <person name="Fiebig A."/>
            <person name="Goeker M."/>
            <person name="Klenk H.-P.P."/>
        </authorList>
    </citation>
    <scope>NUCLEOTIDE SEQUENCE [LARGE SCALE GENOMIC DNA]</scope>
    <source>
        <strain evidence="2 3">DSM 24838</strain>
    </source>
</reference>
<proteinExistence type="predicted"/>
<dbReference type="SUPFAM" id="SSF55826">
    <property type="entry name" value="YbaK/ProRS associated domain"/>
    <property type="match status" value="1"/>
</dbReference>
<dbReference type="AlphaFoldDB" id="A0A0D0QFH8"/>